<comment type="caution">
    <text evidence="1">The sequence shown here is derived from an EMBL/GenBank/DDBJ whole genome shotgun (WGS) entry which is preliminary data.</text>
</comment>
<dbReference type="EMBL" id="AUZM01000061">
    <property type="protein sequence ID" value="ERT05302.1"/>
    <property type="molecule type" value="Genomic_DNA"/>
</dbReference>
<protein>
    <submittedName>
        <fullName evidence="1">Uncharacterized protein</fullName>
    </submittedName>
</protein>
<gene>
    <name evidence="1" type="ORF">M595_4726</name>
</gene>
<organism evidence="1 2">
    <name type="scientific">Lyngbya aestuarii BL J</name>
    <dbReference type="NCBI Taxonomy" id="1348334"/>
    <lineage>
        <taxon>Bacteria</taxon>
        <taxon>Bacillati</taxon>
        <taxon>Cyanobacteriota</taxon>
        <taxon>Cyanophyceae</taxon>
        <taxon>Oscillatoriophycideae</taxon>
        <taxon>Oscillatoriales</taxon>
        <taxon>Microcoleaceae</taxon>
        <taxon>Lyngbya</taxon>
    </lineage>
</organism>
<reference evidence="1 2" key="1">
    <citation type="journal article" date="2013" name="Front. Microbiol.">
        <title>Comparative genomic analyses of the cyanobacterium, Lyngbya aestuarii BL J, a powerful hydrogen producer.</title>
        <authorList>
            <person name="Kothari A."/>
            <person name="Vaughn M."/>
            <person name="Garcia-Pichel F."/>
        </authorList>
    </citation>
    <scope>NUCLEOTIDE SEQUENCE [LARGE SCALE GENOMIC DNA]</scope>
    <source>
        <strain evidence="1 2">BL J</strain>
    </source>
</reference>
<dbReference type="Proteomes" id="UP000017127">
    <property type="component" value="Unassembled WGS sequence"/>
</dbReference>
<evidence type="ECO:0000313" key="1">
    <source>
        <dbReference type="EMBL" id="ERT05302.1"/>
    </source>
</evidence>
<sequence length="41" mass="4595">MGRTEPLRSPKFSPDDTDCKARLVRGLSILLGRRKAPVDLE</sequence>
<accession>U7QDK0</accession>
<dbReference type="AlphaFoldDB" id="U7QDK0"/>
<evidence type="ECO:0000313" key="2">
    <source>
        <dbReference type="Proteomes" id="UP000017127"/>
    </source>
</evidence>
<keyword evidence="2" id="KW-1185">Reference proteome</keyword>
<proteinExistence type="predicted"/>
<name>U7QDK0_9CYAN</name>